<dbReference type="GO" id="GO:0003677">
    <property type="term" value="F:DNA binding"/>
    <property type="evidence" value="ECO:0007669"/>
    <property type="project" value="UniProtKB-KW"/>
</dbReference>
<evidence type="ECO:0000313" key="4">
    <source>
        <dbReference type="EMBL" id="KAH3705308.1"/>
    </source>
</evidence>
<evidence type="ECO:0000256" key="1">
    <source>
        <dbReference type="ARBA" id="ARBA00023125"/>
    </source>
</evidence>
<dbReference type="Proteomes" id="UP000828390">
    <property type="component" value="Unassembled WGS sequence"/>
</dbReference>
<dbReference type="Pfam" id="PF03221">
    <property type="entry name" value="HTH_Tnp_Tc5"/>
    <property type="match status" value="1"/>
</dbReference>
<evidence type="ECO:0000256" key="2">
    <source>
        <dbReference type="SAM" id="MobiDB-lite"/>
    </source>
</evidence>
<accession>A0A9D3YTR9</accession>
<dbReference type="InterPro" id="IPR006600">
    <property type="entry name" value="HTH_CenpB_DNA-bd_dom"/>
</dbReference>
<comment type="caution">
    <text evidence="4">The sequence shown here is derived from an EMBL/GenBank/DDBJ whole genome shotgun (WGS) entry which is preliminary data.</text>
</comment>
<reference evidence="4" key="1">
    <citation type="journal article" date="2019" name="bioRxiv">
        <title>The Genome of the Zebra Mussel, Dreissena polymorpha: A Resource for Invasive Species Research.</title>
        <authorList>
            <person name="McCartney M.A."/>
            <person name="Auch B."/>
            <person name="Kono T."/>
            <person name="Mallez S."/>
            <person name="Zhang Y."/>
            <person name="Obille A."/>
            <person name="Becker A."/>
            <person name="Abrahante J.E."/>
            <person name="Garbe J."/>
            <person name="Badalamenti J.P."/>
            <person name="Herman A."/>
            <person name="Mangelson H."/>
            <person name="Liachko I."/>
            <person name="Sullivan S."/>
            <person name="Sone E.D."/>
            <person name="Koren S."/>
            <person name="Silverstein K.A.T."/>
            <person name="Beckman K.B."/>
            <person name="Gohl D.M."/>
        </authorList>
    </citation>
    <scope>NUCLEOTIDE SEQUENCE</scope>
    <source>
        <strain evidence="4">Duluth1</strain>
        <tissue evidence="4">Whole animal</tissue>
    </source>
</reference>
<keyword evidence="1" id="KW-0238">DNA-binding</keyword>
<proteinExistence type="predicted"/>
<feature type="domain" description="HTH CENPB-type" evidence="3">
    <location>
        <begin position="21"/>
        <end position="94"/>
    </location>
</feature>
<dbReference type="SMART" id="SM00674">
    <property type="entry name" value="CENPB"/>
    <property type="match status" value="1"/>
</dbReference>
<dbReference type="PROSITE" id="PS51253">
    <property type="entry name" value="HTH_CENPB"/>
    <property type="match status" value="1"/>
</dbReference>
<protein>
    <recommendedName>
        <fullName evidence="3">HTH CENPB-type domain-containing protein</fullName>
    </recommendedName>
</protein>
<gene>
    <name evidence="4" type="ORF">DPMN_080376</name>
</gene>
<reference evidence="4" key="2">
    <citation type="submission" date="2020-11" db="EMBL/GenBank/DDBJ databases">
        <authorList>
            <person name="McCartney M.A."/>
            <person name="Auch B."/>
            <person name="Kono T."/>
            <person name="Mallez S."/>
            <person name="Becker A."/>
            <person name="Gohl D.M."/>
            <person name="Silverstein K.A.T."/>
            <person name="Koren S."/>
            <person name="Bechman K.B."/>
            <person name="Herman A."/>
            <person name="Abrahante J.E."/>
            <person name="Garbe J."/>
        </authorList>
    </citation>
    <scope>NUCLEOTIDE SEQUENCE</scope>
    <source>
        <strain evidence="4">Duluth1</strain>
        <tissue evidence="4">Whole animal</tissue>
    </source>
</reference>
<feature type="region of interest" description="Disordered" evidence="2">
    <location>
        <begin position="142"/>
        <end position="173"/>
    </location>
</feature>
<organism evidence="4 5">
    <name type="scientific">Dreissena polymorpha</name>
    <name type="common">Zebra mussel</name>
    <name type="synonym">Mytilus polymorpha</name>
    <dbReference type="NCBI Taxonomy" id="45954"/>
    <lineage>
        <taxon>Eukaryota</taxon>
        <taxon>Metazoa</taxon>
        <taxon>Spiralia</taxon>
        <taxon>Lophotrochozoa</taxon>
        <taxon>Mollusca</taxon>
        <taxon>Bivalvia</taxon>
        <taxon>Autobranchia</taxon>
        <taxon>Heteroconchia</taxon>
        <taxon>Euheterodonta</taxon>
        <taxon>Imparidentia</taxon>
        <taxon>Neoheterodontei</taxon>
        <taxon>Myida</taxon>
        <taxon>Dreissenoidea</taxon>
        <taxon>Dreissenidae</taxon>
        <taxon>Dreissena</taxon>
    </lineage>
</organism>
<dbReference type="AlphaFoldDB" id="A0A9D3YTR9"/>
<keyword evidence="5" id="KW-1185">Reference proteome</keyword>
<dbReference type="EMBL" id="JAIWYP010000015">
    <property type="protein sequence ID" value="KAH3705308.1"/>
    <property type="molecule type" value="Genomic_DNA"/>
</dbReference>
<evidence type="ECO:0000313" key="5">
    <source>
        <dbReference type="Proteomes" id="UP000828390"/>
    </source>
</evidence>
<sequence length="173" mass="19466">MFGVQIQTLRDRVKGRVDPTNLKNEKTLLSLEEEQSLVEHVEVMAQLGYGITNNKLKELGAEIAQTLGIKSNAKPLSNCWLTGFLKRWKERVSSVKPSALETNRAESASPVVVERYFENLKKVIEENELSDKPQFVCNLDETSIQPEHRPPNIIAPIHEKPQSVTSPAPQPQL</sequence>
<evidence type="ECO:0000259" key="3">
    <source>
        <dbReference type="PROSITE" id="PS51253"/>
    </source>
</evidence>
<name>A0A9D3YTR9_DREPO</name>